<name>A0A6G0VVB7_APHCR</name>
<dbReference type="PANTHER" id="PTHR10492:SF57">
    <property type="entry name" value="ATP-DEPENDENT DNA HELICASE"/>
    <property type="match status" value="1"/>
</dbReference>
<dbReference type="GO" id="GO:0004386">
    <property type="term" value="F:helicase activity"/>
    <property type="evidence" value="ECO:0007669"/>
    <property type="project" value="UniProtKB-KW"/>
</dbReference>
<dbReference type="SUPFAM" id="SSF52540">
    <property type="entry name" value="P-loop containing nucleoside triphosphate hydrolases"/>
    <property type="match status" value="1"/>
</dbReference>
<reference evidence="2 3" key="1">
    <citation type="submission" date="2019-08" db="EMBL/GenBank/DDBJ databases">
        <title>Whole genome of Aphis craccivora.</title>
        <authorList>
            <person name="Voronova N.V."/>
            <person name="Shulinski R.S."/>
            <person name="Bandarenka Y.V."/>
            <person name="Zhorov D.G."/>
            <person name="Warner D."/>
        </authorList>
    </citation>
    <scope>NUCLEOTIDE SEQUENCE [LARGE SCALE GENOMIC DNA]</scope>
    <source>
        <strain evidence="2">180601</strain>
        <tissue evidence="2">Whole Body</tissue>
    </source>
</reference>
<dbReference type="Proteomes" id="UP000478052">
    <property type="component" value="Unassembled WGS sequence"/>
</dbReference>
<dbReference type="AlphaFoldDB" id="A0A6G0VVB7"/>
<dbReference type="CDD" id="cd18809">
    <property type="entry name" value="SF1_C_RecD"/>
    <property type="match status" value="1"/>
</dbReference>
<dbReference type="PANTHER" id="PTHR10492">
    <property type="match status" value="1"/>
</dbReference>
<feature type="domain" description="DNA helicase Pif1-like 2B" evidence="1">
    <location>
        <begin position="112"/>
        <end position="158"/>
    </location>
</feature>
<sequence>MRADNDVNFAAWLLRFGCGQLPTVDGVRDTIEIPRKMACDIADLIDFVFSQQMSLANVDEFARKIILCSRNDECRQVNRKVLRRLDGAHRSYTAIDTVVVDDSDEVANYPTEFLNTLEPDGLPPYTLTLKVGSIVMLLRNLDSKRQLCNGTRLVVTELRRHNFKARMLSGNAQDDIIIPAIPLTSSGEDDLPIIMRRVQFPVRLSFAMTINKSQGKTSDRVGLLLPTPVFTHGQLYVAFSRVRDSQSIRIGMYGDDRGRFVTKNIVCREVL</sequence>
<keyword evidence="2" id="KW-0347">Helicase</keyword>
<protein>
    <submittedName>
        <fullName evidence="2">ATP-dependent DNA helicase PIF1-like</fullName>
    </submittedName>
</protein>
<dbReference type="OrthoDB" id="6623760at2759"/>
<dbReference type="Gene3D" id="3.40.50.300">
    <property type="entry name" value="P-loop containing nucleotide triphosphate hydrolases"/>
    <property type="match status" value="1"/>
</dbReference>
<keyword evidence="3" id="KW-1185">Reference proteome</keyword>
<evidence type="ECO:0000259" key="1">
    <source>
        <dbReference type="Pfam" id="PF21530"/>
    </source>
</evidence>
<comment type="caution">
    <text evidence="2">The sequence shown here is derived from an EMBL/GenBank/DDBJ whole genome shotgun (WGS) entry which is preliminary data.</text>
</comment>
<keyword evidence="2" id="KW-0547">Nucleotide-binding</keyword>
<keyword evidence="2" id="KW-0378">Hydrolase</keyword>
<gene>
    <name evidence="2" type="ORF">FWK35_00036535</name>
</gene>
<proteinExistence type="predicted"/>
<evidence type="ECO:0000313" key="2">
    <source>
        <dbReference type="EMBL" id="KAF0711235.1"/>
    </source>
</evidence>
<keyword evidence="2" id="KW-0067">ATP-binding</keyword>
<dbReference type="EMBL" id="VUJU01011341">
    <property type="protein sequence ID" value="KAF0711235.1"/>
    <property type="molecule type" value="Genomic_DNA"/>
</dbReference>
<accession>A0A6G0VVB7</accession>
<dbReference type="InterPro" id="IPR027417">
    <property type="entry name" value="P-loop_NTPase"/>
</dbReference>
<dbReference type="Pfam" id="PF21530">
    <property type="entry name" value="Pif1_2B_dom"/>
    <property type="match status" value="1"/>
</dbReference>
<dbReference type="InterPro" id="IPR049163">
    <property type="entry name" value="Pif1-like_2B_dom"/>
</dbReference>
<evidence type="ECO:0000313" key="3">
    <source>
        <dbReference type="Proteomes" id="UP000478052"/>
    </source>
</evidence>
<organism evidence="2 3">
    <name type="scientific">Aphis craccivora</name>
    <name type="common">Cowpea aphid</name>
    <dbReference type="NCBI Taxonomy" id="307492"/>
    <lineage>
        <taxon>Eukaryota</taxon>
        <taxon>Metazoa</taxon>
        <taxon>Ecdysozoa</taxon>
        <taxon>Arthropoda</taxon>
        <taxon>Hexapoda</taxon>
        <taxon>Insecta</taxon>
        <taxon>Pterygota</taxon>
        <taxon>Neoptera</taxon>
        <taxon>Paraneoptera</taxon>
        <taxon>Hemiptera</taxon>
        <taxon>Sternorrhyncha</taxon>
        <taxon>Aphidomorpha</taxon>
        <taxon>Aphidoidea</taxon>
        <taxon>Aphididae</taxon>
        <taxon>Aphidini</taxon>
        <taxon>Aphis</taxon>
        <taxon>Aphis</taxon>
    </lineage>
</organism>